<evidence type="ECO:0000313" key="1">
    <source>
        <dbReference type="EMBL" id="GIX68278.1"/>
    </source>
</evidence>
<protein>
    <submittedName>
        <fullName evidence="1">Uncharacterized protein</fullName>
    </submittedName>
</protein>
<dbReference type="AlphaFoldDB" id="A0AAV4M7B0"/>
<proteinExistence type="predicted"/>
<name>A0AAV4M7B0_CAEEX</name>
<comment type="caution">
    <text evidence="1">The sequence shown here is derived from an EMBL/GenBank/DDBJ whole genome shotgun (WGS) entry which is preliminary data.</text>
</comment>
<organism evidence="1 2">
    <name type="scientific">Caerostris extrusa</name>
    <name type="common">Bark spider</name>
    <name type="synonym">Caerostris bankana</name>
    <dbReference type="NCBI Taxonomy" id="172846"/>
    <lineage>
        <taxon>Eukaryota</taxon>
        <taxon>Metazoa</taxon>
        <taxon>Ecdysozoa</taxon>
        <taxon>Arthropoda</taxon>
        <taxon>Chelicerata</taxon>
        <taxon>Arachnida</taxon>
        <taxon>Araneae</taxon>
        <taxon>Araneomorphae</taxon>
        <taxon>Entelegynae</taxon>
        <taxon>Araneoidea</taxon>
        <taxon>Araneidae</taxon>
        <taxon>Caerostris</taxon>
    </lineage>
</organism>
<sequence>MLSIVLISRNCGLIKVLNLESSRISTEMVLLFEAGQTMGDAPIIFVGRLLRTSGATFPSESSPPLSGGPPRYCPAISANRNCQNGSICAHFD</sequence>
<dbReference type="Proteomes" id="UP001054945">
    <property type="component" value="Unassembled WGS sequence"/>
</dbReference>
<dbReference type="EMBL" id="BPLR01001945">
    <property type="protein sequence ID" value="GIX68278.1"/>
    <property type="molecule type" value="Genomic_DNA"/>
</dbReference>
<keyword evidence="2" id="KW-1185">Reference proteome</keyword>
<reference evidence="1 2" key="1">
    <citation type="submission" date="2021-06" db="EMBL/GenBank/DDBJ databases">
        <title>Caerostris extrusa draft genome.</title>
        <authorList>
            <person name="Kono N."/>
            <person name="Arakawa K."/>
        </authorList>
    </citation>
    <scope>NUCLEOTIDE SEQUENCE [LARGE SCALE GENOMIC DNA]</scope>
</reference>
<gene>
    <name evidence="1" type="ORF">CEXT_308451</name>
</gene>
<evidence type="ECO:0000313" key="2">
    <source>
        <dbReference type="Proteomes" id="UP001054945"/>
    </source>
</evidence>
<accession>A0AAV4M7B0</accession>